<dbReference type="EMBL" id="JBGUAW010000010">
    <property type="protein sequence ID" value="MFA9462081.1"/>
    <property type="molecule type" value="Genomic_DNA"/>
</dbReference>
<gene>
    <name evidence="2" type="ORF">ACERLL_14775</name>
</gene>
<organism evidence="2 3">
    <name type="scientific">Thiohalorhabdus methylotrophus</name>
    <dbReference type="NCBI Taxonomy" id="3242694"/>
    <lineage>
        <taxon>Bacteria</taxon>
        <taxon>Pseudomonadati</taxon>
        <taxon>Pseudomonadota</taxon>
        <taxon>Gammaproteobacteria</taxon>
        <taxon>Thiohalorhabdales</taxon>
        <taxon>Thiohalorhabdaceae</taxon>
        <taxon>Thiohalorhabdus</taxon>
    </lineage>
</organism>
<dbReference type="InterPro" id="IPR036365">
    <property type="entry name" value="PGBD-like_sf"/>
</dbReference>
<dbReference type="Gene3D" id="1.10.101.10">
    <property type="entry name" value="PGBD-like superfamily/PGBD"/>
    <property type="match status" value="1"/>
</dbReference>
<comment type="caution">
    <text evidence="2">The sequence shown here is derived from an EMBL/GenBank/DDBJ whole genome shotgun (WGS) entry which is preliminary data.</text>
</comment>
<feature type="domain" description="Peptidoglycan binding-like" evidence="1">
    <location>
        <begin position="53"/>
        <end position="103"/>
    </location>
</feature>
<evidence type="ECO:0000259" key="1">
    <source>
        <dbReference type="Pfam" id="PF01471"/>
    </source>
</evidence>
<dbReference type="SUPFAM" id="SSF47090">
    <property type="entry name" value="PGBD-like"/>
    <property type="match status" value="1"/>
</dbReference>
<evidence type="ECO:0000313" key="2">
    <source>
        <dbReference type="EMBL" id="MFA9462081.1"/>
    </source>
</evidence>
<dbReference type="Pfam" id="PF01471">
    <property type="entry name" value="PG_binding_1"/>
    <property type="match status" value="1"/>
</dbReference>
<dbReference type="InterPro" id="IPR002477">
    <property type="entry name" value="Peptidoglycan-bd-like"/>
</dbReference>
<evidence type="ECO:0000313" key="3">
    <source>
        <dbReference type="Proteomes" id="UP001575181"/>
    </source>
</evidence>
<name>A0ABV4U0X8_9GAMM</name>
<accession>A0ABV4U0X8</accession>
<reference evidence="2 3" key="1">
    <citation type="submission" date="2024-08" db="EMBL/GenBank/DDBJ databases">
        <title>Whole-genome sequencing of halo(alkali)philic microorganisms from hypersaline lakes.</title>
        <authorList>
            <person name="Sorokin D.Y."/>
            <person name="Merkel A.Y."/>
            <person name="Messina E."/>
            <person name="Yakimov M."/>
        </authorList>
    </citation>
    <scope>NUCLEOTIDE SEQUENCE [LARGE SCALE GENOMIC DNA]</scope>
    <source>
        <strain evidence="2 3">Cl-TMA</strain>
    </source>
</reference>
<keyword evidence="3" id="KW-1185">Reference proteome</keyword>
<proteinExistence type="predicted"/>
<dbReference type="RefSeq" id="WP_373656867.1">
    <property type="nucleotide sequence ID" value="NZ_JBGUAW010000010.1"/>
</dbReference>
<sequence length="130" mass="13970">MGRAAPLALVGIVGALGLGGPFTPATLQRAELTFTERAVTAPKGLVVRVGTASVLRVEQKLQGRGFRVGRVDGRMDALTRRGLAIYQEKRGLHPTGRINLQTLLSLGVLSEVMENDDSWKDPQSPPPLFL</sequence>
<dbReference type="InterPro" id="IPR036366">
    <property type="entry name" value="PGBDSf"/>
</dbReference>
<dbReference type="Proteomes" id="UP001575181">
    <property type="component" value="Unassembled WGS sequence"/>
</dbReference>
<protein>
    <submittedName>
        <fullName evidence="2">Peptidoglycan-binding protein</fullName>
    </submittedName>
</protein>